<keyword evidence="3" id="KW-1185">Reference proteome</keyword>
<comment type="caution">
    <text evidence="2">The sequence shown here is derived from an EMBL/GenBank/DDBJ whole genome shotgun (WGS) entry which is preliminary data.</text>
</comment>
<sequence length="196" mass="22303">MRKGAFSSLCLILVIGVIQSSYSHPDCDHKIILNNFLDMCKVYSPYANYKRETKGANGLNPKGPLMHSAQTGTQVSPYAHPTITEDDGKQYPSTGNPFIEWVSNSNNNLDTNHPNNDFDKPEVSNEPEDFASFNNWYLNPVYADDDSESPIERWRRTGHMKEEIWHFVHNICCVTGCPFPDAYMEFDNKANICGMR</sequence>
<organism evidence="2 3">
    <name type="scientific">Orchesella dallaii</name>
    <dbReference type="NCBI Taxonomy" id="48710"/>
    <lineage>
        <taxon>Eukaryota</taxon>
        <taxon>Metazoa</taxon>
        <taxon>Ecdysozoa</taxon>
        <taxon>Arthropoda</taxon>
        <taxon>Hexapoda</taxon>
        <taxon>Collembola</taxon>
        <taxon>Entomobryomorpha</taxon>
        <taxon>Entomobryoidea</taxon>
        <taxon>Orchesellidae</taxon>
        <taxon>Orchesellinae</taxon>
        <taxon>Orchesella</taxon>
    </lineage>
</organism>
<accession>A0ABP1QH07</accession>
<protein>
    <submittedName>
        <fullName evidence="2">Uncharacterized protein</fullName>
    </submittedName>
</protein>
<dbReference type="EMBL" id="CAXLJM020000031">
    <property type="protein sequence ID" value="CAL8099132.1"/>
    <property type="molecule type" value="Genomic_DNA"/>
</dbReference>
<reference evidence="2 3" key="1">
    <citation type="submission" date="2024-08" db="EMBL/GenBank/DDBJ databases">
        <authorList>
            <person name="Cucini C."/>
            <person name="Frati F."/>
        </authorList>
    </citation>
    <scope>NUCLEOTIDE SEQUENCE [LARGE SCALE GENOMIC DNA]</scope>
</reference>
<evidence type="ECO:0000313" key="2">
    <source>
        <dbReference type="EMBL" id="CAL8099132.1"/>
    </source>
</evidence>
<feature type="signal peptide" evidence="1">
    <location>
        <begin position="1"/>
        <end position="23"/>
    </location>
</feature>
<evidence type="ECO:0000313" key="3">
    <source>
        <dbReference type="Proteomes" id="UP001642540"/>
    </source>
</evidence>
<keyword evidence="1" id="KW-0732">Signal</keyword>
<proteinExistence type="predicted"/>
<feature type="chain" id="PRO_5045830903" evidence="1">
    <location>
        <begin position="24"/>
        <end position="196"/>
    </location>
</feature>
<evidence type="ECO:0000256" key="1">
    <source>
        <dbReference type="SAM" id="SignalP"/>
    </source>
</evidence>
<name>A0ABP1QH07_9HEXA</name>
<dbReference type="Proteomes" id="UP001642540">
    <property type="component" value="Unassembled WGS sequence"/>
</dbReference>
<gene>
    <name evidence="2" type="ORF">ODALV1_LOCUS10156</name>
</gene>